<feature type="domain" description="Nudix hydrolase" evidence="5">
    <location>
        <begin position="54"/>
        <end position="179"/>
    </location>
</feature>
<proteinExistence type="inferred from homology"/>
<gene>
    <name evidence="6" type="ORF">ACELLULO517_07795</name>
</gene>
<evidence type="ECO:0000256" key="4">
    <source>
        <dbReference type="SAM" id="MobiDB-lite"/>
    </source>
</evidence>
<dbReference type="Gene3D" id="3.90.79.10">
    <property type="entry name" value="Nucleoside Triphosphate Pyrophosphohydrolase"/>
    <property type="match status" value="1"/>
</dbReference>
<dbReference type="GO" id="GO:0016787">
    <property type="term" value="F:hydrolase activity"/>
    <property type="evidence" value="ECO:0007669"/>
    <property type="project" value="UniProtKB-KW"/>
</dbReference>
<feature type="region of interest" description="Disordered" evidence="4">
    <location>
        <begin position="1"/>
        <end position="27"/>
    </location>
</feature>
<comment type="similarity">
    <text evidence="3">Belongs to the Nudix hydrolase family.</text>
</comment>
<accession>A0A963Z084</accession>
<dbReference type="PROSITE" id="PS51462">
    <property type="entry name" value="NUDIX"/>
    <property type="match status" value="1"/>
</dbReference>
<evidence type="ECO:0000313" key="6">
    <source>
        <dbReference type="EMBL" id="MCB8880134.1"/>
    </source>
</evidence>
<keyword evidence="7" id="KW-1185">Reference proteome</keyword>
<dbReference type="EMBL" id="JAESVA010000002">
    <property type="protein sequence ID" value="MCB8880134.1"/>
    <property type="molecule type" value="Genomic_DNA"/>
</dbReference>
<dbReference type="Proteomes" id="UP000721844">
    <property type="component" value="Unassembled WGS sequence"/>
</dbReference>
<evidence type="ECO:0000256" key="1">
    <source>
        <dbReference type="ARBA" id="ARBA00001946"/>
    </source>
</evidence>
<evidence type="ECO:0000259" key="5">
    <source>
        <dbReference type="PROSITE" id="PS51462"/>
    </source>
</evidence>
<dbReference type="InterPro" id="IPR020084">
    <property type="entry name" value="NUDIX_hydrolase_CS"/>
</dbReference>
<sequence>MKGAPYHGTSGPYGAGQIAMKHGEGRGIPDPPALMAPGKTAAVSSPARAAGGRALVRAAGLMIVATRPHVSVLFIKRSGVGDHGGEWCFPGGHIDPGETPAQAALRETHEEVGFPAGGHPALWTRRVADGVDFATFIVKTPQPFRPRLNGEHTDAVWASPSHPPMPLHPGCLVALDKLRGMVGDKEGGQTGSADKTELVPIIAAGGEYILRPHECRWLGKGDLEKGHRALDQFVIETRGHLRKTLGKLKPPKRD</sequence>
<comment type="caution">
    <text evidence="6">The sequence shown here is derived from an EMBL/GenBank/DDBJ whole genome shotgun (WGS) entry which is preliminary data.</text>
</comment>
<dbReference type="InterPro" id="IPR000086">
    <property type="entry name" value="NUDIX_hydrolase_dom"/>
</dbReference>
<dbReference type="PANTHER" id="PTHR43736">
    <property type="entry name" value="ADP-RIBOSE PYROPHOSPHATASE"/>
    <property type="match status" value="1"/>
</dbReference>
<dbReference type="AlphaFoldDB" id="A0A963Z084"/>
<dbReference type="InterPro" id="IPR020476">
    <property type="entry name" value="Nudix_hydrolase"/>
</dbReference>
<dbReference type="PANTHER" id="PTHR43736:SF1">
    <property type="entry name" value="DIHYDRONEOPTERIN TRIPHOSPHATE DIPHOSPHATASE"/>
    <property type="match status" value="1"/>
</dbReference>
<evidence type="ECO:0000256" key="2">
    <source>
        <dbReference type="ARBA" id="ARBA00022801"/>
    </source>
</evidence>
<dbReference type="Pfam" id="PF00293">
    <property type="entry name" value="NUDIX"/>
    <property type="match status" value="1"/>
</dbReference>
<dbReference type="PROSITE" id="PS00893">
    <property type="entry name" value="NUDIX_BOX"/>
    <property type="match status" value="1"/>
</dbReference>
<organism evidence="6 7">
    <name type="scientific">Acidisoma cellulosilyticum</name>
    <dbReference type="NCBI Taxonomy" id="2802395"/>
    <lineage>
        <taxon>Bacteria</taxon>
        <taxon>Pseudomonadati</taxon>
        <taxon>Pseudomonadota</taxon>
        <taxon>Alphaproteobacteria</taxon>
        <taxon>Acetobacterales</taxon>
        <taxon>Acidocellaceae</taxon>
        <taxon>Acidisoma</taxon>
    </lineage>
</organism>
<evidence type="ECO:0000313" key="7">
    <source>
        <dbReference type="Proteomes" id="UP000721844"/>
    </source>
</evidence>
<dbReference type="PRINTS" id="PR00502">
    <property type="entry name" value="NUDIXFAMILY"/>
</dbReference>
<dbReference type="SUPFAM" id="SSF55811">
    <property type="entry name" value="Nudix"/>
    <property type="match status" value="1"/>
</dbReference>
<reference evidence="6 7" key="1">
    <citation type="journal article" date="2021" name="Microorganisms">
        <title>Acidisoma silvae sp. nov. and Acidisomacellulosilytica sp. nov., Two Acidophilic Bacteria Isolated from Decaying Wood, Hydrolyzing Cellulose and Producing Poly-3-hydroxybutyrate.</title>
        <authorList>
            <person name="Mieszkin S."/>
            <person name="Pouder E."/>
            <person name="Uroz S."/>
            <person name="Simon-Colin C."/>
            <person name="Alain K."/>
        </authorList>
    </citation>
    <scope>NUCLEOTIDE SEQUENCE [LARGE SCALE GENOMIC DNA]</scope>
    <source>
        <strain evidence="6 7">HW T5.17</strain>
    </source>
</reference>
<keyword evidence="2 3" id="KW-0378">Hydrolase</keyword>
<evidence type="ECO:0000256" key="3">
    <source>
        <dbReference type="RuleBase" id="RU003476"/>
    </source>
</evidence>
<dbReference type="InterPro" id="IPR015797">
    <property type="entry name" value="NUDIX_hydrolase-like_dom_sf"/>
</dbReference>
<name>A0A963Z084_9PROT</name>
<protein>
    <submittedName>
        <fullName evidence="6">NUDIX domain-containing protein</fullName>
    </submittedName>
</protein>
<comment type="cofactor">
    <cofactor evidence="1">
        <name>Mg(2+)</name>
        <dbReference type="ChEBI" id="CHEBI:18420"/>
    </cofactor>
</comment>